<keyword evidence="3" id="KW-1185">Reference proteome</keyword>
<name>A0A417XU55_9ACTN</name>
<dbReference type="InterPro" id="IPR050483">
    <property type="entry name" value="CoA-transferase_III_domain"/>
</dbReference>
<keyword evidence="1 2" id="KW-0808">Transferase</keyword>
<dbReference type="PANTHER" id="PTHR48207:SF3">
    <property type="entry name" value="SUCCINATE--HYDROXYMETHYLGLUTARATE COA-TRANSFERASE"/>
    <property type="match status" value="1"/>
</dbReference>
<dbReference type="SUPFAM" id="SSF89796">
    <property type="entry name" value="CoA-transferase family III (CaiB/BaiF)"/>
    <property type="match status" value="1"/>
</dbReference>
<dbReference type="OrthoDB" id="3561197at2"/>
<dbReference type="InterPro" id="IPR044855">
    <property type="entry name" value="CoA-Trfase_III_dom3_sf"/>
</dbReference>
<evidence type="ECO:0000256" key="1">
    <source>
        <dbReference type="ARBA" id="ARBA00022679"/>
    </source>
</evidence>
<dbReference type="Gene3D" id="3.30.1540.10">
    <property type="entry name" value="formyl-coa transferase, domain 3"/>
    <property type="match status" value="1"/>
</dbReference>
<comment type="caution">
    <text evidence="2">The sequence shown here is derived from an EMBL/GenBank/DDBJ whole genome shotgun (WGS) entry which is preliminary data.</text>
</comment>
<evidence type="ECO:0000313" key="2">
    <source>
        <dbReference type="EMBL" id="RHW23998.1"/>
    </source>
</evidence>
<dbReference type="PANTHER" id="PTHR48207">
    <property type="entry name" value="SUCCINATE--HYDROXYMETHYLGLUTARATE COA-TRANSFERASE"/>
    <property type="match status" value="1"/>
</dbReference>
<reference evidence="2 3" key="1">
    <citation type="submission" date="2018-09" db="EMBL/GenBank/DDBJ databases">
        <title>Genome sequencing of Nocardioides immobilis CCTCC AB 2017083 for comparison to Nocardioides silvaticus.</title>
        <authorList>
            <person name="Li C."/>
            <person name="Wang G."/>
        </authorList>
    </citation>
    <scope>NUCLEOTIDE SEQUENCE [LARGE SCALE GENOMIC DNA]</scope>
    <source>
        <strain evidence="2 3">CCTCC AB 2017083</strain>
    </source>
</reference>
<evidence type="ECO:0000313" key="3">
    <source>
        <dbReference type="Proteomes" id="UP000283644"/>
    </source>
</evidence>
<protein>
    <submittedName>
        <fullName evidence="2">CoA transferase</fullName>
    </submittedName>
</protein>
<dbReference type="Gene3D" id="3.40.50.10540">
    <property type="entry name" value="Crotonobetainyl-coa:carnitine coa-transferase, domain 1"/>
    <property type="match status" value="1"/>
</dbReference>
<dbReference type="RefSeq" id="WP_118928350.1">
    <property type="nucleotide sequence ID" value="NZ_QXGH01000037.1"/>
</dbReference>
<dbReference type="GO" id="GO:0008410">
    <property type="term" value="F:CoA-transferase activity"/>
    <property type="evidence" value="ECO:0007669"/>
    <property type="project" value="TreeGrafter"/>
</dbReference>
<organism evidence="2 3">
    <name type="scientific">Nocardioides immobilis</name>
    <dbReference type="NCBI Taxonomy" id="2049295"/>
    <lineage>
        <taxon>Bacteria</taxon>
        <taxon>Bacillati</taxon>
        <taxon>Actinomycetota</taxon>
        <taxon>Actinomycetes</taxon>
        <taxon>Propionibacteriales</taxon>
        <taxon>Nocardioidaceae</taxon>
        <taxon>Nocardioides</taxon>
    </lineage>
</organism>
<dbReference type="Pfam" id="PF02515">
    <property type="entry name" value="CoA_transf_3"/>
    <property type="match status" value="1"/>
</dbReference>
<proteinExistence type="predicted"/>
<dbReference type="EMBL" id="QXGH01000037">
    <property type="protein sequence ID" value="RHW23998.1"/>
    <property type="molecule type" value="Genomic_DNA"/>
</dbReference>
<accession>A0A417XU55</accession>
<dbReference type="InterPro" id="IPR023606">
    <property type="entry name" value="CoA-Trfase_III_dom_1_sf"/>
</dbReference>
<gene>
    <name evidence="2" type="ORF">D0Z08_26785</name>
</gene>
<sequence length="411" mass="43971">MNRDTPLSGVRVLDLSRILAAPLTAQLLGDLGADVIKVERPGSGDDSRTYGPPFLHDRDGDPTTEAGFYLSANRNKRSITVDHAVPEGADVIRALAQRSDVLIENFRAGVLAKYGLDYETLHQLNPGLVYCSITGYGQDGPYADRPGYDGVFQAMSGMMSVSGIPDGEPGAGPMKVGISMIDILTGLYAGNAILAALRHREVAGGAGQHIDLSLLDCGVASLSHFAQNYLVSGAAAPRRGNGGFGGIPSQTFVCADGAEIFLVASTPRQWEGVAKVIGRPELAHDERFATVSARIAHRELVLRTLDEVFRTRPSSQWIAELEAVDVPVSPVNDLDGVFANPQVRHRGLRTAIAHPASGRVDVLRNPIRFSSTPIEDYRTPPTLGEHTDEVLTDVLGLRQDEIARLARAGAI</sequence>
<dbReference type="InterPro" id="IPR003673">
    <property type="entry name" value="CoA-Trfase_fam_III"/>
</dbReference>
<dbReference type="Proteomes" id="UP000283644">
    <property type="component" value="Unassembled WGS sequence"/>
</dbReference>
<dbReference type="AlphaFoldDB" id="A0A417XU55"/>